<dbReference type="Gene3D" id="3.50.50.60">
    <property type="entry name" value="FAD/NAD(P)-binding domain"/>
    <property type="match status" value="1"/>
</dbReference>
<dbReference type="GO" id="GO:0051539">
    <property type="term" value="F:4 iron, 4 sulfur cluster binding"/>
    <property type="evidence" value="ECO:0007669"/>
    <property type="project" value="UniProtKB-UniRule"/>
</dbReference>
<dbReference type="PRINTS" id="PR00420">
    <property type="entry name" value="RNGMNOXGNASE"/>
</dbReference>
<dbReference type="GO" id="GO:0004174">
    <property type="term" value="F:electron-transferring-flavoprotein dehydrogenase activity"/>
    <property type="evidence" value="ECO:0007669"/>
    <property type="project" value="UniProtKB-UniRule"/>
</dbReference>
<dbReference type="InterPro" id="IPR049398">
    <property type="entry name" value="ETF-QO/FixC_UQ-bd"/>
</dbReference>
<dbReference type="Gene3D" id="3.30.70.20">
    <property type="match status" value="1"/>
</dbReference>
<feature type="domain" description="4Fe-4S ferredoxin-type" evidence="15">
    <location>
        <begin position="547"/>
        <end position="576"/>
    </location>
</feature>
<dbReference type="SUPFAM" id="SSF51905">
    <property type="entry name" value="FAD/NAD(P)-binding domain"/>
    <property type="match status" value="1"/>
</dbReference>
<comment type="function">
    <text evidence="2 14">Accepts electrons from ETF and reduces ubiquinone.</text>
</comment>
<dbReference type="eggNOG" id="COG0644">
    <property type="taxonomic scope" value="Bacteria"/>
</dbReference>
<evidence type="ECO:0000259" key="15">
    <source>
        <dbReference type="PROSITE" id="PS51379"/>
    </source>
</evidence>
<dbReference type="InterPro" id="IPR007859">
    <property type="entry name" value="ETF-QO/FixX_C"/>
</dbReference>
<comment type="catalytic activity">
    <reaction evidence="13 14">
        <text>a ubiquinone + reduced [electron-transfer flavoprotein] = a ubiquinol + oxidized [electron-transfer flavoprotein] + H(+)</text>
        <dbReference type="Rhea" id="RHEA:24052"/>
        <dbReference type="Rhea" id="RHEA-COMP:9565"/>
        <dbReference type="Rhea" id="RHEA-COMP:9566"/>
        <dbReference type="Rhea" id="RHEA-COMP:10685"/>
        <dbReference type="Rhea" id="RHEA-COMP:10686"/>
        <dbReference type="ChEBI" id="CHEBI:15378"/>
        <dbReference type="ChEBI" id="CHEBI:16389"/>
        <dbReference type="ChEBI" id="CHEBI:17976"/>
        <dbReference type="ChEBI" id="CHEBI:57692"/>
        <dbReference type="ChEBI" id="CHEBI:58307"/>
        <dbReference type="EC" id="1.5.5.1"/>
    </reaction>
</comment>
<keyword evidence="3 14" id="KW-0813">Transport</keyword>
<dbReference type="FunFam" id="3.30.70.20:FF:000012">
    <property type="entry name" value="Electron transfer flavoprotein-ubiquinone oxidoreductase, mitochondrial"/>
    <property type="match status" value="1"/>
</dbReference>
<proteinExistence type="predicted"/>
<dbReference type="PROSITE" id="PS51379">
    <property type="entry name" value="4FE4S_FER_2"/>
    <property type="match status" value="1"/>
</dbReference>
<evidence type="ECO:0000256" key="9">
    <source>
        <dbReference type="ARBA" id="ARBA00023002"/>
    </source>
</evidence>
<keyword evidence="12 14" id="KW-0830">Ubiquinone</keyword>
<evidence type="ECO:0000256" key="14">
    <source>
        <dbReference type="RuleBase" id="RU366068"/>
    </source>
</evidence>
<evidence type="ECO:0000256" key="8">
    <source>
        <dbReference type="ARBA" id="ARBA00022982"/>
    </source>
</evidence>
<dbReference type="PANTHER" id="PTHR10617">
    <property type="entry name" value="ELECTRON TRANSFER FLAVOPROTEIN-UBIQUINONE OXIDOREDUCTASE"/>
    <property type="match status" value="1"/>
</dbReference>
<evidence type="ECO:0000256" key="11">
    <source>
        <dbReference type="ARBA" id="ARBA00023014"/>
    </source>
</evidence>
<dbReference type="eggNOG" id="COG2440">
    <property type="taxonomic scope" value="Bacteria"/>
</dbReference>
<comment type="cofactor">
    <cofactor evidence="1 14">
        <name>FAD</name>
        <dbReference type="ChEBI" id="CHEBI:57692"/>
    </cofactor>
</comment>
<keyword evidence="9 14" id="KW-0560">Oxidoreductase</keyword>
<evidence type="ECO:0000256" key="1">
    <source>
        <dbReference type="ARBA" id="ARBA00001974"/>
    </source>
</evidence>
<dbReference type="Proteomes" id="UP000007437">
    <property type="component" value="Chromosome"/>
</dbReference>
<evidence type="ECO:0000256" key="5">
    <source>
        <dbReference type="ARBA" id="ARBA00022630"/>
    </source>
</evidence>
<dbReference type="KEGG" id="brh:RBRH_02956"/>
<reference evidence="16 17" key="1">
    <citation type="journal article" date="2011" name="J. Bacteriol.">
        <title>Complete genome sequence of Burkholderia rhizoxinica, an endosymbiont of Rhizopus microsporus.</title>
        <authorList>
            <person name="Lackner G."/>
            <person name="Moebius N."/>
            <person name="Partida-Martinez L."/>
            <person name="Hertweck C."/>
        </authorList>
    </citation>
    <scope>NUCLEOTIDE SEQUENCE [LARGE SCALE GENOMIC DNA]</scope>
    <source>
        <strain evidence="17">DSM 19002 / CIP 109453 / HKI 454</strain>
    </source>
</reference>
<keyword evidence="7 14" id="KW-0274">FAD</keyword>
<dbReference type="GO" id="GO:0046872">
    <property type="term" value="F:metal ion binding"/>
    <property type="evidence" value="ECO:0007669"/>
    <property type="project" value="UniProtKB-KW"/>
</dbReference>
<dbReference type="SUPFAM" id="SSF54373">
    <property type="entry name" value="FAD-linked reductases, C-terminal domain"/>
    <property type="match status" value="1"/>
</dbReference>
<evidence type="ECO:0000256" key="12">
    <source>
        <dbReference type="ARBA" id="ARBA00023075"/>
    </source>
</evidence>
<evidence type="ECO:0000256" key="4">
    <source>
        <dbReference type="ARBA" id="ARBA00022485"/>
    </source>
</evidence>
<gene>
    <name evidence="16" type="ordered locus">RBRH_02956</name>
</gene>
<evidence type="ECO:0000256" key="13">
    <source>
        <dbReference type="ARBA" id="ARBA00052682"/>
    </source>
</evidence>
<dbReference type="Pfam" id="PF13450">
    <property type="entry name" value="NAD_binding_8"/>
    <property type="match status" value="1"/>
</dbReference>
<dbReference type="InterPro" id="IPR040156">
    <property type="entry name" value="ETF-QO"/>
</dbReference>
<keyword evidence="11 14" id="KW-0411">Iron-sulfur</keyword>
<dbReference type="HOGENOM" id="CLU_009667_4_1_4"/>
<keyword evidence="4" id="KW-0004">4Fe-4S</keyword>
<comment type="cofactor">
    <cofactor evidence="14">
        <name>[4Fe-4S] cluster</name>
        <dbReference type="ChEBI" id="CHEBI:49883"/>
    </cofactor>
    <text evidence="14">Binds 1 [4Fe-4S] cluster.</text>
</comment>
<dbReference type="InterPro" id="IPR036188">
    <property type="entry name" value="FAD/NAD-bd_sf"/>
</dbReference>
<dbReference type="Pfam" id="PF21162">
    <property type="entry name" value="ETFQO_UQ-bd"/>
    <property type="match status" value="1"/>
</dbReference>
<keyword evidence="6 14" id="KW-0479">Metal-binding</keyword>
<organism evidence="16 17">
    <name type="scientific">Mycetohabitans rhizoxinica (strain DSM 19002 / CIP 109453 / HKI 454)</name>
    <name type="common">Paraburkholderia rhizoxinica</name>
    <dbReference type="NCBI Taxonomy" id="882378"/>
    <lineage>
        <taxon>Bacteria</taxon>
        <taxon>Pseudomonadati</taxon>
        <taxon>Pseudomonadota</taxon>
        <taxon>Betaproteobacteria</taxon>
        <taxon>Burkholderiales</taxon>
        <taxon>Burkholderiaceae</taxon>
        <taxon>Mycetohabitans</taxon>
    </lineage>
</organism>
<evidence type="ECO:0000256" key="6">
    <source>
        <dbReference type="ARBA" id="ARBA00022723"/>
    </source>
</evidence>
<protein>
    <recommendedName>
        <fullName evidence="14">Electron transfer flavoprotein-ubiquinone oxidoreductase</fullName>
        <shortName evidence="14">ETF-QO</shortName>
        <ecNumber evidence="14">1.5.5.1</ecNumber>
    </recommendedName>
</protein>
<evidence type="ECO:0000313" key="17">
    <source>
        <dbReference type="Proteomes" id="UP000007437"/>
    </source>
</evidence>
<dbReference type="Gene3D" id="3.30.9.90">
    <property type="match status" value="1"/>
</dbReference>
<evidence type="ECO:0000256" key="7">
    <source>
        <dbReference type="ARBA" id="ARBA00022827"/>
    </source>
</evidence>
<sequence length="587" mass="64594">MLIHCPSVAATSRFPDNGTRLKRILTERTSMTPQSWIEQYGPRESMEYDVVVVGGGPAGLSAAIRLKQQAAEQGVELAVCVLEKGSEIGAHILSGAVMDPRALDELIPQWRERGAPLTVPVVEDRFLFLSRTGTLKTPNWALPENFKNHGNYVVSLGNVTRWLGQQAEALGVDLFPGFAAAEVLYNERGAVRGVATGNLGVGKDGQPTEHFQLGMELHAKYTLFCEGARGHLGRQLEERFGLREGVDPQVYGIGIKELWEVEPARHKPGLVIHTAGWPLDAKTYGGSFLYHLDNRQVVVGFVVGLGYENPYLSPFEEFQRYKTHPAIRAFLEGGKRVSYGARAITAGGLMSLPKLTFAGGALVGDEAGFLNASRIKGSHAAIKTGMLAAEAAFEALQAGRGHDELLAYPQAFERSWLYEELYRARNFKQWMSKGLYVGSPMVFIEQKLLGGNVPWTLHHRHADHEMLKPASQCQPIAYPKPDGKLTFDRLSSVFISNTNHEENQPAHLTLKDASVPVRINLHEYAGPESRYCPAAVYEFVRAEEGGERLVINAQNCVHCKSCDIKDPTQNIVWVTPEGGGGPNYPNM</sequence>
<name>E5AQ54_MYCRK</name>
<dbReference type="AlphaFoldDB" id="E5AQ54"/>
<evidence type="ECO:0000313" key="16">
    <source>
        <dbReference type="EMBL" id="CBW74736.1"/>
    </source>
</evidence>
<dbReference type="InterPro" id="IPR017896">
    <property type="entry name" value="4Fe4S_Fe-S-bd"/>
</dbReference>
<dbReference type="EC" id="1.5.5.1" evidence="14"/>
<keyword evidence="5 14" id="KW-0285">Flavoprotein</keyword>
<accession>E5AQ54</accession>
<dbReference type="SUPFAM" id="SSF54862">
    <property type="entry name" value="4Fe-4S ferredoxins"/>
    <property type="match status" value="1"/>
</dbReference>
<keyword evidence="10 14" id="KW-0408">Iron</keyword>
<evidence type="ECO:0000256" key="3">
    <source>
        <dbReference type="ARBA" id="ARBA00022448"/>
    </source>
</evidence>
<dbReference type="STRING" id="882378.RBRH_02956"/>
<evidence type="ECO:0000256" key="2">
    <source>
        <dbReference type="ARBA" id="ARBA00002819"/>
    </source>
</evidence>
<dbReference type="EMBL" id="FR687359">
    <property type="protein sequence ID" value="CBW74736.1"/>
    <property type="molecule type" value="Genomic_DNA"/>
</dbReference>
<dbReference type="PANTHER" id="PTHR10617:SF107">
    <property type="entry name" value="ELECTRON TRANSFER FLAVOPROTEIN-UBIQUINONE OXIDOREDUCTASE, MITOCHONDRIAL"/>
    <property type="match status" value="1"/>
</dbReference>
<evidence type="ECO:0000256" key="10">
    <source>
        <dbReference type="ARBA" id="ARBA00023004"/>
    </source>
</evidence>
<dbReference type="Pfam" id="PF05187">
    <property type="entry name" value="Fer4_ETF_QO"/>
    <property type="match status" value="1"/>
</dbReference>
<keyword evidence="8 14" id="KW-0249">Electron transport</keyword>